<gene>
    <name evidence="3" type="ORF">IM811_011390</name>
</gene>
<evidence type="ECO:0000256" key="1">
    <source>
        <dbReference type="SAM" id="MobiDB-lite"/>
    </source>
</evidence>
<feature type="domain" description="Helitron helicase-like" evidence="2">
    <location>
        <begin position="2"/>
        <end position="54"/>
    </location>
</feature>
<feature type="region of interest" description="Disordered" evidence="1">
    <location>
        <begin position="527"/>
        <end position="550"/>
    </location>
</feature>
<evidence type="ECO:0000259" key="2">
    <source>
        <dbReference type="Pfam" id="PF14214"/>
    </source>
</evidence>
<evidence type="ECO:0000313" key="3">
    <source>
        <dbReference type="EMBL" id="KAF9755949.1"/>
    </source>
</evidence>
<proteinExistence type="predicted"/>
<reference evidence="3" key="1">
    <citation type="submission" date="2020-10" db="EMBL/GenBank/DDBJ databases">
        <title>High-Quality Genome Resource of Clonostachys rosea strain S41 by Oxford Nanopore Long-Read Sequencing.</title>
        <authorList>
            <person name="Wang H."/>
        </authorList>
    </citation>
    <scope>NUCLEOTIDE SEQUENCE</scope>
    <source>
        <strain evidence="3">S41</strain>
    </source>
</reference>
<dbReference type="AlphaFoldDB" id="A0A8H7NHC4"/>
<sequence>MDPVSSAIFFYREASLFFEKYVRAGQESVFGKVSHYYATVETNDRGSLHLHGLLWLHGNMELPSLIDNIADPREEEYRARVLRYMDSVFHECLDEDAGKTLRQERKPIHPIEEMMNDTEALSAAFDAESNFIAYCCQVYSHTYTCIKYSLKGLTSQDAGKYRRTACRFKAPWKIVDATGLSEDNLLTIRRNHPLVNRYNKAMAVGLRHNHDVSMILTRTKGLAMVFYITNYAIKLDTPMWRRIAHAADVLRQLHEDTPPGRDTSVSTDQGAQRPAVLNQSRQFLMRVANRIFSERQLLAVEVCYYMLGYYTDFTNIPYWSFLNLTVLYWAIFRRWKHLRSQAGAETEAEEPPESVQLREGGRTLWCLDAYARRGRVLTDICLYDYMSMVSLVRSRGRDEDENHISLAPLDGPSVMCHGWLQKPRRPHQYAVPIFQGFISDDHHDEHPVYFRRYAPELTLLTPRLVLTFPSSNSVLHLALFVPWERFLSDMHGDVADLWLGYEASLCHRLRFHVSNISLLSKSAEDARTQGRKALGQPIRRRRHSRCRIPP</sequence>
<dbReference type="Pfam" id="PF14214">
    <property type="entry name" value="Helitron_like_N"/>
    <property type="match status" value="1"/>
</dbReference>
<feature type="compositionally biased region" description="Basic residues" evidence="1">
    <location>
        <begin position="538"/>
        <end position="550"/>
    </location>
</feature>
<protein>
    <recommendedName>
        <fullName evidence="2">Helitron helicase-like domain-containing protein</fullName>
    </recommendedName>
</protein>
<comment type="caution">
    <text evidence="3">The sequence shown here is derived from an EMBL/GenBank/DDBJ whole genome shotgun (WGS) entry which is preliminary data.</text>
</comment>
<dbReference type="InterPro" id="IPR025476">
    <property type="entry name" value="Helitron_helicase-like"/>
</dbReference>
<dbReference type="EMBL" id="JADCTT010000003">
    <property type="protein sequence ID" value="KAF9755949.1"/>
    <property type="molecule type" value="Genomic_DNA"/>
</dbReference>
<name>A0A8H7NHC4_BIOOC</name>
<evidence type="ECO:0000313" key="4">
    <source>
        <dbReference type="Proteomes" id="UP000616885"/>
    </source>
</evidence>
<dbReference type="Proteomes" id="UP000616885">
    <property type="component" value="Unassembled WGS sequence"/>
</dbReference>
<organism evidence="3 4">
    <name type="scientific">Bionectria ochroleuca</name>
    <name type="common">Gliocladium roseum</name>
    <dbReference type="NCBI Taxonomy" id="29856"/>
    <lineage>
        <taxon>Eukaryota</taxon>
        <taxon>Fungi</taxon>
        <taxon>Dikarya</taxon>
        <taxon>Ascomycota</taxon>
        <taxon>Pezizomycotina</taxon>
        <taxon>Sordariomycetes</taxon>
        <taxon>Hypocreomycetidae</taxon>
        <taxon>Hypocreales</taxon>
        <taxon>Bionectriaceae</taxon>
        <taxon>Clonostachys</taxon>
    </lineage>
</organism>
<accession>A0A8H7NHC4</accession>